<reference evidence="2 3" key="1">
    <citation type="submission" date="2015-07" db="EMBL/GenBank/DDBJ databases">
        <title>Genome analysis of myxobacterium Chondromyces crocatus Cm c5 reveals a high potential for natural compound synthesis and the genetic basis for the loss of fruiting body formation.</title>
        <authorList>
            <person name="Zaburannyi N."/>
            <person name="Bunk B."/>
            <person name="Maier J."/>
            <person name="Overmann J."/>
            <person name="Mueller R."/>
        </authorList>
    </citation>
    <scope>NUCLEOTIDE SEQUENCE [LARGE SCALE GENOMIC DNA]</scope>
    <source>
        <strain evidence="2 3">Cm c5</strain>
    </source>
</reference>
<dbReference type="InterPro" id="IPR029035">
    <property type="entry name" value="DHS-like_NAD/FAD-binding_dom"/>
</dbReference>
<name>A0A0K1EHA3_CHOCO</name>
<dbReference type="Pfam" id="PF13676">
    <property type="entry name" value="TIR_2"/>
    <property type="match status" value="1"/>
</dbReference>
<evidence type="ECO:0000259" key="1">
    <source>
        <dbReference type="PROSITE" id="PS50104"/>
    </source>
</evidence>
<keyword evidence="3" id="KW-1185">Reference proteome</keyword>
<protein>
    <recommendedName>
        <fullName evidence="1">TIR domain-containing protein</fullName>
    </recommendedName>
</protein>
<evidence type="ECO:0000313" key="3">
    <source>
        <dbReference type="Proteomes" id="UP000067626"/>
    </source>
</evidence>
<dbReference type="PROSITE" id="PS50104">
    <property type="entry name" value="TIR"/>
    <property type="match status" value="1"/>
</dbReference>
<sequence length="525" mass="57159">MPQKCVSRSGAIHSEDAAQIAMENANTMNAGDDAAVLAELQGALEGGDVVLFVGGGISVAAGLPTWRQFAEGVIALMRQRGLDAAMVQEVADLAHAQRYLDAMAAAEDALGPVFQEQVMAVLDDAGHELPPIAHALAALRYDLRAVVTTNLNHLLERAFGWEVFTTITDAVAHGRGFILKLQGTLRDPSTWALTRERFHAQLSAPEARRALASVFSVCPVLFVGFGWGDDSFEQMLRDVRDLSGEGAPPRFALMPASSLPPYRRKTLQEMGFRILPYDNVGGKHAELLDILDRLVEGSSRIDIRPAPKSILPPAIPDLEIPPSSSGLSGLAGFAASWSLLDFGEPEMPAGALDAPSRAAGSIALTSRRMSEPPANPIEVFFSYSEADRDLRDKIETHLAILKRKGVIRGWHEGEIGAGEDWDREVREHLESAKMILLLISADFLASDFCYEAQMRRAIQRHERGEARVIPIILDACDWEPAPFGKLKPLPDKGRAVTSWANQSEAFADIARGIRKEVEQLTQNPS</sequence>
<proteinExistence type="predicted"/>
<dbReference type="EMBL" id="CP012159">
    <property type="protein sequence ID" value="AKT39973.1"/>
    <property type="molecule type" value="Genomic_DNA"/>
</dbReference>
<accession>A0A0K1EHA3</accession>
<dbReference type="InterPro" id="IPR000157">
    <property type="entry name" value="TIR_dom"/>
</dbReference>
<dbReference type="Proteomes" id="UP000067626">
    <property type="component" value="Chromosome"/>
</dbReference>
<dbReference type="Pfam" id="PF13289">
    <property type="entry name" value="SIR2_2"/>
    <property type="match status" value="1"/>
</dbReference>
<dbReference type="Gene3D" id="3.40.50.1220">
    <property type="entry name" value="TPP-binding domain"/>
    <property type="match status" value="1"/>
</dbReference>
<evidence type="ECO:0000313" key="2">
    <source>
        <dbReference type="EMBL" id="AKT39973.1"/>
    </source>
</evidence>
<dbReference type="GO" id="GO:0007165">
    <property type="term" value="P:signal transduction"/>
    <property type="evidence" value="ECO:0007669"/>
    <property type="project" value="InterPro"/>
</dbReference>
<dbReference type="SUPFAM" id="SSF52467">
    <property type="entry name" value="DHS-like NAD/FAD-binding domain"/>
    <property type="match status" value="1"/>
</dbReference>
<dbReference type="Gene3D" id="3.40.50.10140">
    <property type="entry name" value="Toll/interleukin-1 receptor homology (TIR) domain"/>
    <property type="match status" value="1"/>
</dbReference>
<feature type="domain" description="TIR" evidence="1">
    <location>
        <begin position="375"/>
        <end position="517"/>
    </location>
</feature>
<dbReference type="AlphaFoldDB" id="A0A0K1EHA3"/>
<dbReference type="KEGG" id="ccro:CMC5_041260"/>
<dbReference type="SUPFAM" id="SSF52200">
    <property type="entry name" value="Toll/Interleukin receptor TIR domain"/>
    <property type="match status" value="1"/>
</dbReference>
<gene>
    <name evidence="2" type="ORF">CMC5_041260</name>
</gene>
<organism evidence="2 3">
    <name type="scientific">Chondromyces crocatus</name>
    <dbReference type="NCBI Taxonomy" id="52"/>
    <lineage>
        <taxon>Bacteria</taxon>
        <taxon>Pseudomonadati</taxon>
        <taxon>Myxococcota</taxon>
        <taxon>Polyangia</taxon>
        <taxon>Polyangiales</taxon>
        <taxon>Polyangiaceae</taxon>
        <taxon>Chondromyces</taxon>
    </lineage>
</organism>
<dbReference type="SMART" id="SM00255">
    <property type="entry name" value="TIR"/>
    <property type="match status" value="1"/>
</dbReference>
<dbReference type="InterPro" id="IPR035897">
    <property type="entry name" value="Toll_tir_struct_dom_sf"/>
</dbReference>
<dbReference type="STRING" id="52.CMC5_041260"/>